<dbReference type="Pfam" id="PF06429">
    <property type="entry name" value="Flg_bbr_C"/>
    <property type="match status" value="1"/>
</dbReference>
<dbReference type="InterPro" id="IPR037925">
    <property type="entry name" value="FlgE/F/G-like"/>
</dbReference>
<dbReference type="InterPro" id="IPR001444">
    <property type="entry name" value="Flag_bb_rod_N"/>
</dbReference>
<dbReference type="SUPFAM" id="SSF117143">
    <property type="entry name" value="Flagellar hook protein flgE"/>
    <property type="match status" value="1"/>
</dbReference>
<name>A0A840MME2_9PROT</name>
<dbReference type="InterPro" id="IPR020013">
    <property type="entry name" value="Flagellar_FlgE/F/G"/>
</dbReference>
<comment type="caution">
    <text evidence="8">The sequence shown here is derived from an EMBL/GenBank/DDBJ whole genome shotgun (WGS) entry which is preliminary data.</text>
</comment>
<dbReference type="PANTHER" id="PTHR30435">
    <property type="entry name" value="FLAGELLAR PROTEIN"/>
    <property type="match status" value="1"/>
</dbReference>
<keyword evidence="8" id="KW-0282">Flagellum</keyword>
<dbReference type="Pfam" id="PF22692">
    <property type="entry name" value="LlgE_F_G_D1"/>
    <property type="match status" value="1"/>
</dbReference>
<dbReference type="EMBL" id="JACHHY010000030">
    <property type="protein sequence ID" value="MBB5020314.1"/>
    <property type="molecule type" value="Genomic_DNA"/>
</dbReference>
<comment type="similarity">
    <text evidence="2 4">Belongs to the flagella basal body rod proteins family.</text>
</comment>
<keyword evidence="8" id="KW-0969">Cilium</keyword>
<dbReference type="InterPro" id="IPR010930">
    <property type="entry name" value="Flg_bb/hook_C_dom"/>
</dbReference>
<evidence type="ECO:0000256" key="1">
    <source>
        <dbReference type="ARBA" id="ARBA00004117"/>
    </source>
</evidence>
<accession>A0A840MME2</accession>
<keyword evidence="8" id="KW-0966">Cell projection</keyword>
<evidence type="ECO:0000313" key="8">
    <source>
        <dbReference type="EMBL" id="MBB5020314.1"/>
    </source>
</evidence>
<evidence type="ECO:0000259" key="5">
    <source>
        <dbReference type="Pfam" id="PF00460"/>
    </source>
</evidence>
<evidence type="ECO:0000259" key="6">
    <source>
        <dbReference type="Pfam" id="PF06429"/>
    </source>
</evidence>
<evidence type="ECO:0000313" key="9">
    <source>
        <dbReference type="Proteomes" id="UP000575898"/>
    </source>
</evidence>
<protein>
    <submittedName>
        <fullName evidence="8">Flagellar basal-body rod protein FlgG</fullName>
    </submittedName>
</protein>
<evidence type="ECO:0000259" key="7">
    <source>
        <dbReference type="Pfam" id="PF22692"/>
    </source>
</evidence>
<dbReference type="GO" id="GO:0009425">
    <property type="term" value="C:bacterial-type flagellum basal body"/>
    <property type="evidence" value="ECO:0007669"/>
    <property type="project" value="UniProtKB-SubCell"/>
</dbReference>
<dbReference type="Pfam" id="PF00460">
    <property type="entry name" value="Flg_bb_rod"/>
    <property type="match status" value="1"/>
</dbReference>
<dbReference type="NCBIfam" id="TIGR03506">
    <property type="entry name" value="FlgEFG_subfam"/>
    <property type="match status" value="2"/>
</dbReference>
<dbReference type="RefSeq" id="WP_184041714.1">
    <property type="nucleotide sequence ID" value="NZ_JACHHY010000030.1"/>
</dbReference>
<feature type="domain" description="Flagellar hook protein FlgE/F/G-like D1" evidence="7">
    <location>
        <begin position="91"/>
        <end position="153"/>
    </location>
</feature>
<reference evidence="8 9" key="1">
    <citation type="submission" date="2020-08" db="EMBL/GenBank/DDBJ databases">
        <title>Genomic Encyclopedia of Type Strains, Phase IV (KMG-IV): sequencing the most valuable type-strain genomes for metagenomic binning, comparative biology and taxonomic classification.</title>
        <authorList>
            <person name="Goeker M."/>
        </authorList>
    </citation>
    <scope>NUCLEOTIDE SEQUENCE [LARGE SCALE GENOMIC DNA]</scope>
    <source>
        <strain evidence="8 9">DSM 27165</strain>
    </source>
</reference>
<gene>
    <name evidence="8" type="ORF">HNQ59_003633</name>
</gene>
<proteinExistence type="inferred from homology"/>
<keyword evidence="3 4" id="KW-0975">Bacterial flagellum</keyword>
<keyword evidence="9" id="KW-1185">Reference proteome</keyword>
<feature type="domain" description="Flagellar basal-body/hook protein C-terminal" evidence="6">
    <location>
        <begin position="210"/>
        <end position="254"/>
    </location>
</feature>
<comment type="subcellular location">
    <subcellularLocation>
        <location evidence="1 4">Bacterial flagellum basal body</location>
    </subcellularLocation>
</comment>
<dbReference type="GO" id="GO:0071978">
    <property type="term" value="P:bacterial-type flagellum-dependent swarming motility"/>
    <property type="evidence" value="ECO:0007669"/>
    <property type="project" value="TreeGrafter"/>
</dbReference>
<evidence type="ECO:0000256" key="4">
    <source>
        <dbReference type="RuleBase" id="RU362116"/>
    </source>
</evidence>
<dbReference type="Proteomes" id="UP000575898">
    <property type="component" value="Unassembled WGS sequence"/>
</dbReference>
<dbReference type="AlphaFoldDB" id="A0A840MME2"/>
<dbReference type="PANTHER" id="PTHR30435:SF19">
    <property type="entry name" value="FLAGELLAR BASAL-BODY ROD PROTEIN FLGG"/>
    <property type="match status" value="1"/>
</dbReference>
<evidence type="ECO:0000256" key="3">
    <source>
        <dbReference type="ARBA" id="ARBA00023143"/>
    </source>
</evidence>
<evidence type="ECO:0000256" key="2">
    <source>
        <dbReference type="ARBA" id="ARBA00009677"/>
    </source>
</evidence>
<feature type="domain" description="Flagellar basal body rod protein N-terminal" evidence="5">
    <location>
        <begin position="5"/>
        <end position="35"/>
    </location>
</feature>
<dbReference type="InterPro" id="IPR053967">
    <property type="entry name" value="LlgE_F_G-like_D1"/>
</dbReference>
<sequence length="256" mass="27219">MIEALYIGANGMGAQQAQIDAVASNLTNINTTGFKKSKVNFQEVIAHGLDQPQITSKIPVGPQSTVSVAQVEMDFTPGTLKTTNDSFDLSIQGAGFIPFLLPDGSIAYGRGGSLKLDSNRVLTNQAGYPLQPMIQLPEDTDTLRILADGRVEAIFKDSRPSVELGRIELVNFNQPSALRAQGGGVYQASEKSGEAISGQPGTIGLGTLSQGALENANVDMISEMVSLMLAQRAYEMGSKLVQASDEIMGITNNLRR</sequence>
<organism evidence="8 9">
    <name type="scientific">Chitinivorax tropicus</name>
    <dbReference type="NCBI Taxonomy" id="714531"/>
    <lineage>
        <taxon>Bacteria</taxon>
        <taxon>Pseudomonadati</taxon>
        <taxon>Pseudomonadota</taxon>
        <taxon>Betaproteobacteria</taxon>
        <taxon>Chitinivorax</taxon>
    </lineage>
</organism>